<keyword evidence="2" id="KW-0472">Membrane</keyword>
<name>A0A972F9S0_9RHOO</name>
<comment type="similarity">
    <text evidence="1 2">Belongs to the outer membrane factor (OMF) (TC 1.B.17) family.</text>
</comment>
<keyword evidence="6" id="KW-1185">Reference proteome</keyword>
<keyword evidence="2" id="KW-1134">Transmembrane beta strand</keyword>
<dbReference type="InterPro" id="IPR003423">
    <property type="entry name" value="OMP_efflux"/>
</dbReference>
<dbReference type="Proteomes" id="UP000599523">
    <property type="component" value="Unassembled WGS sequence"/>
</dbReference>
<dbReference type="Gene3D" id="2.20.200.10">
    <property type="entry name" value="Outer membrane efflux proteins (OEP)"/>
    <property type="match status" value="1"/>
</dbReference>
<dbReference type="AlphaFoldDB" id="A0A972F9S0"/>
<comment type="caution">
    <text evidence="5">The sequence shown here is derived from an EMBL/GenBank/DDBJ whole genome shotgun (WGS) entry which is preliminary data.</text>
</comment>
<evidence type="ECO:0000256" key="3">
    <source>
        <dbReference type="SAM" id="Coils"/>
    </source>
</evidence>
<keyword evidence="2" id="KW-0564">Palmitate</keyword>
<organism evidence="5 6">
    <name type="scientific">Azoarcus taiwanensis</name>
    <dbReference type="NCBI Taxonomy" id="666964"/>
    <lineage>
        <taxon>Bacteria</taxon>
        <taxon>Pseudomonadati</taxon>
        <taxon>Pseudomonadota</taxon>
        <taxon>Betaproteobacteria</taxon>
        <taxon>Rhodocyclales</taxon>
        <taxon>Zoogloeaceae</taxon>
        <taxon>Azoarcus</taxon>
    </lineage>
</organism>
<sequence>MTLHMHTMDRIALTFTSPETAPSGKASSGSMFPTGAAGQSQVRQAARVRLLAATAFSLLLAGCAPSLVAPGTPVALPTSWSEATADDSDRATLEADWWSRFGSSEIPHWIDEALAGSPDLGIAAERVVQSELAARNAGASLFPTLDLNVATNVRVADARGVSASTTESSSVGLAVGYEIDLWGSRITNLRGSQAQLAASRHDFDAARLSLTAAVVNAYTQVLALRARLEIAEQNLAIAERLFEIVEARFRHGAASALDVSRQRSTVLAQRDALLPLQTQERQSRRALALLVGQLPQGFDIGHEGFEALTVPEVEAMLPAELLARRPDLAATEARLIAAEANIAIARANLFPARLNLGANVGLSSAEFGLLGLGTPAGSATLALSLVQAIFDGGRLRNQVAISESQQRQLLEEYRRSILAALKETEDAIAAVDRSRRQESTQHEIVREAERALRLAELR</sequence>
<comment type="subcellular location">
    <subcellularLocation>
        <location evidence="2">Cell membrane</location>
        <topology evidence="2">Lipid-anchor</topology>
    </subcellularLocation>
</comment>
<dbReference type="GO" id="GO:0005886">
    <property type="term" value="C:plasma membrane"/>
    <property type="evidence" value="ECO:0007669"/>
    <property type="project" value="UniProtKB-SubCell"/>
</dbReference>
<reference evidence="5" key="1">
    <citation type="submission" date="2019-12" db="EMBL/GenBank/DDBJ databases">
        <title>Comparative genomics gives insights into the taxonomy of the Azoarcus-Aromatoleum group and reveals separate origins of nif in the plant-associated Azoarcus and non-plant-associated Aromatoleum sub-groups.</title>
        <authorList>
            <person name="Lafos M."/>
            <person name="Maluk M."/>
            <person name="Batista M."/>
            <person name="Junghare M."/>
            <person name="Carmona M."/>
            <person name="Faoro H."/>
            <person name="Cruz L.M."/>
            <person name="Battistoni F."/>
            <person name="De Souza E."/>
            <person name="Pedrosa F."/>
            <person name="Chen W.-M."/>
            <person name="Poole P.S."/>
            <person name="Dixon R.A."/>
            <person name="James E.K."/>
        </authorList>
    </citation>
    <scope>NUCLEOTIDE SEQUENCE</scope>
    <source>
        <strain evidence="5">NSC3</strain>
    </source>
</reference>
<protein>
    <submittedName>
        <fullName evidence="5">Efflux transporter outer membrane subunit</fullName>
    </submittedName>
</protein>
<dbReference type="InterPro" id="IPR010131">
    <property type="entry name" value="MdtP/NodT-like"/>
</dbReference>
<feature type="non-terminal residue" evidence="5">
    <location>
        <position position="458"/>
    </location>
</feature>
<dbReference type="Gene3D" id="1.20.1600.10">
    <property type="entry name" value="Outer membrane efflux proteins (OEP)"/>
    <property type="match status" value="1"/>
</dbReference>
<evidence type="ECO:0000256" key="1">
    <source>
        <dbReference type="ARBA" id="ARBA00007613"/>
    </source>
</evidence>
<keyword evidence="2" id="KW-0449">Lipoprotein</keyword>
<evidence type="ECO:0000256" key="4">
    <source>
        <dbReference type="SAM" id="MobiDB-lite"/>
    </source>
</evidence>
<feature type="coiled-coil region" evidence="3">
    <location>
        <begin position="221"/>
        <end position="248"/>
    </location>
</feature>
<evidence type="ECO:0000256" key="2">
    <source>
        <dbReference type="RuleBase" id="RU362097"/>
    </source>
</evidence>
<dbReference type="Pfam" id="PF02321">
    <property type="entry name" value="OEP"/>
    <property type="match status" value="2"/>
</dbReference>
<evidence type="ECO:0000313" key="6">
    <source>
        <dbReference type="Proteomes" id="UP000599523"/>
    </source>
</evidence>
<dbReference type="SUPFAM" id="SSF56954">
    <property type="entry name" value="Outer membrane efflux proteins (OEP)"/>
    <property type="match status" value="1"/>
</dbReference>
<keyword evidence="3" id="KW-0175">Coiled coil</keyword>
<proteinExistence type="inferred from homology"/>
<gene>
    <name evidence="5" type="ORF">GPA21_18525</name>
</gene>
<dbReference type="PANTHER" id="PTHR30203:SF33">
    <property type="entry name" value="BLR4455 PROTEIN"/>
    <property type="match status" value="1"/>
</dbReference>
<dbReference type="EMBL" id="WTVM01000177">
    <property type="protein sequence ID" value="NMG04948.1"/>
    <property type="molecule type" value="Genomic_DNA"/>
</dbReference>
<dbReference type="GO" id="GO:0015562">
    <property type="term" value="F:efflux transmembrane transporter activity"/>
    <property type="evidence" value="ECO:0007669"/>
    <property type="project" value="InterPro"/>
</dbReference>
<evidence type="ECO:0000313" key="5">
    <source>
        <dbReference type="EMBL" id="NMG04948.1"/>
    </source>
</evidence>
<dbReference type="NCBIfam" id="TIGR01845">
    <property type="entry name" value="outer_NodT"/>
    <property type="match status" value="1"/>
</dbReference>
<keyword evidence="2" id="KW-0812">Transmembrane</keyword>
<accession>A0A972F9S0</accession>
<feature type="compositionally biased region" description="Polar residues" evidence="4">
    <location>
        <begin position="14"/>
        <end position="31"/>
    </location>
</feature>
<feature type="region of interest" description="Disordered" evidence="4">
    <location>
        <begin position="14"/>
        <end position="35"/>
    </location>
</feature>
<dbReference type="PANTHER" id="PTHR30203">
    <property type="entry name" value="OUTER MEMBRANE CATION EFFLUX PROTEIN"/>
    <property type="match status" value="1"/>
</dbReference>